<dbReference type="RefSeq" id="WP_273839616.1">
    <property type="nucleotide sequence ID" value="NZ_JAQQWT010000001.1"/>
</dbReference>
<dbReference type="InterPro" id="IPR024485">
    <property type="entry name" value="DUF2680"/>
</dbReference>
<reference evidence="1 2" key="1">
    <citation type="submission" date="2024-09" db="EMBL/GenBank/DDBJ databases">
        <authorList>
            <person name="Sun Q."/>
            <person name="Mori K."/>
        </authorList>
    </citation>
    <scope>NUCLEOTIDE SEQUENCE [LARGE SCALE GENOMIC DNA]</scope>
    <source>
        <strain evidence="1 2">NCAIM B.02301</strain>
    </source>
</reference>
<dbReference type="Pfam" id="PF10925">
    <property type="entry name" value="DUF2680"/>
    <property type="match status" value="1"/>
</dbReference>
<organism evidence="1 2">
    <name type="scientific">Halalkalibacter alkalisediminis</name>
    <dbReference type="NCBI Taxonomy" id="935616"/>
    <lineage>
        <taxon>Bacteria</taxon>
        <taxon>Bacillati</taxon>
        <taxon>Bacillota</taxon>
        <taxon>Bacilli</taxon>
        <taxon>Bacillales</taxon>
        <taxon>Bacillaceae</taxon>
        <taxon>Halalkalibacter</taxon>
    </lineage>
</organism>
<name>A0ABV6NDF0_9BACI</name>
<evidence type="ECO:0000313" key="1">
    <source>
        <dbReference type="EMBL" id="MFC0558795.1"/>
    </source>
</evidence>
<dbReference type="EMBL" id="JBHLTR010000006">
    <property type="protein sequence ID" value="MFC0558795.1"/>
    <property type="molecule type" value="Genomic_DNA"/>
</dbReference>
<sequence>MPNYIQAEEGNDEVIAELTEGQKNEMAKLHMEVLEKKREVVAKYVEFGDFSPEKAEKINAMFDKHYQKLEENNFIAKWDGKRRHKH</sequence>
<protein>
    <submittedName>
        <fullName evidence="1">DUF2680 domain-containing protein</fullName>
    </submittedName>
</protein>
<proteinExistence type="predicted"/>
<accession>A0ABV6NDF0</accession>
<evidence type="ECO:0000313" key="2">
    <source>
        <dbReference type="Proteomes" id="UP001589833"/>
    </source>
</evidence>
<gene>
    <name evidence="1" type="ORF">ACFFH4_06995</name>
</gene>
<keyword evidence="2" id="KW-1185">Reference proteome</keyword>
<comment type="caution">
    <text evidence="1">The sequence shown here is derived from an EMBL/GenBank/DDBJ whole genome shotgun (WGS) entry which is preliminary data.</text>
</comment>
<dbReference type="Proteomes" id="UP001589833">
    <property type="component" value="Unassembled WGS sequence"/>
</dbReference>